<dbReference type="InterPro" id="IPR012902">
    <property type="entry name" value="N_methyl_site"/>
</dbReference>
<evidence type="ECO:0000256" key="3">
    <source>
        <dbReference type="SAM" id="Phobius"/>
    </source>
</evidence>
<evidence type="ECO:0000256" key="1">
    <source>
        <dbReference type="ARBA" id="ARBA00004241"/>
    </source>
</evidence>
<dbReference type="Pfam" id="PF07963">
    <property type="entry name" value="N_methyl"/>
    <property type="match status" value="1"/>
</dbReference>
<dbReference type="EMBL" id="JAFBFC010000001">
    <property type="protein sequence ID" value="MBM7701349.1"/>
    <property type="molecule type" value="Genomic_DNA"/>
</dbReference>
<evidence type="ECO:0000313" key="5">
    <source>
        <dbReference type="Proteomes" id="UP000809829"/>
    </source>
</evidence>
<keyword evidence="3" id="KW-1133">Transmembrane helix</keyword>
<reference evidence="4 5" key="1">
    <citation type="submission" date="2021-01" db="EMBL/GenBank/DDBJ databases">
        <title>Genomic Encyclopedia of Type Strains, Phase IV (KMG-IV): sequencing the most valuable type-strain genomes for metagenomic binning, comparative biology and taxonomic classification.</title>
        <authorList>
            <person name="Goeker M."/>
        </authorList>
    </citation>
    <scope>NUCLEOTIDE SEQUENCE [LARGE SCALE GENOMIC DNA]</scope>
    <source>
        <strain evidence="4 5">DSM 104297</strain>
    </source>
</reference>
<gene>
    <name evidence="4" type="ORF">JOC83_000175</name>
</gene>
<keyword evidence="2" id="KW-0178">Competence</keyword>
<name>A0ABS2QPG6_9BACI</name>
<protein>
    <submittedName>
        <fullName evidence="4">Tfp pilus assembly protein PilV</fullName>
    </submittedName>
</protein>
<dbReference type="RefSeq" id="WP_205182616.1">
    <property type="nucleotide sequence ID" value="NZ_JAFBFC010000001.1"/>
</dbReference>
<sequence>MKKFFNQKGLTLIEVLASLVVLMIVFSGLMHFFSNAYSYTRSSQNKTAGINVARNALTFMEKQSFIEMHETFITNDKTLYLYVCTNHASSEKEYRYVETPILPSGCKSISVNNIPFTVQVSHEKSDNSKDRYMIPIEVMVEWERNNQVLSTEVRGAVVSEDIRETY</sequence>
<comment type="subcellular location">
    <subcellularLocation>
        <location evidence="1">Cell surface</location>
    </subcellularLocation>
</comment>
<organism evidence="4 5">
    <name type="scientific">Priestia iocasae</name>
    <dbReference type="NCBI Taxonomy" id="2291674"/>
    <lineage>
        <taxon>Bacteria</taxon>
        <taxon>Bacillati</taxon>
        <taxon>Bacillota</taxon>
        <taxon>Bacilli</taxon>
        <taxon>Bacillales</taxon>
        <taxon>Bacillaceae</taxon>
        <taxon>Priestia</taxon>
    </lineage>
</organism>
<keyword evidence="5" id="KW-1185">Reference proteome</keyword>
<dbReference type="PROSITE" id="PS00409">
    <property type="entry name" value="PROKAR_NTER_METHYL"/>
    <property type="match status" value="1"/>
</dbReference>
<accession>A0ABS2QPG6</accession>
<feature type="transmembrane region" description="Helical" evidence="3">
    <location>
        <begin position="12"/>
        <end position="33"/>
    </location>
</feature>
<comment type="caution">
    <text evidence="4">The sequence shown here is derived from an EMBL/GenBank/DDBJ whole genome shotgun (WGS) entry which is preliminary data.</text>
</comment>
<evidence type="ECO:0000313" key="4">
    <source>
        <dbReference type="EMBL" id="MBM7701349.1"/>
    </source>
</evidence>
<dbReference type="Proteomes" id="UP000809829">
    <property type="component" value="Unassembled WGS sequence"/>
</dbReference>
<proteinExistence type="predicted"/>
<keyword evidence="3" id="KW-0472">Membrane</keyword>
<keyword evidence="3" id="KW-0812">Transmembrane</keyword>
<evidence type="ECO:0000256" key="2">
    <source>
        <dbReference type="ARBA" id="ARBA00023287"/>
    </source>
</evidence>